<keyword evidence="3" id="KW-1185">Reference proteome</keyword>
<dbReference type="PROSITE" id="PS51257">
    <property type="entry name" value="PROKAR_LIPOPROTEIN"/>
    <property type="match status" value="1"/>
</dbReference>
<organism evidence="2 3">
    <name type="scientific">Shewanella fodinae</name>
    <dbReference type="NCBI Taxonomy" id="552357"/>
    <lineage>
        <taxon>Bacteria</taxon>
        <taxon>Pseudomonadati</taxon>
        <taxon>Pseudomonadota</taxon>
        <taxon>Gammaproteobacteria</taxon>
        <taxon>Alteromonadales</taxon>
        <taxon>Shewanellaceae</taxon>
        <taxon>Shewanella</taxon>
    </lineage>
</organism>
<evidence type="ECO:0000256" key="1">
    <source>
        <dbReference type="SAM" id="SignalP"/>
    </source>
</evidence>
<feature type="chain" id="PRO_5020592845" description="Lipoprotein" evidence="1">
    <location>
        <begin position="19"/>
        <end position="181"/>
    </location>
</feature>
<keyword evidence="1" id="KW-0732">Signal</keyword>
<evidence type="ECO:0000313" key="3">
    <source>
        <dbReference type="Proteomes" id="UP000294832"/>
    </source>
</evidence>
<dbReference type="RefSeq" id="WP_133040196.1">
    <property type="nucleotide sequence ID" value="NZ_SLWF01000033.1"/>
</dbReference>
<feature type="signal peptide" evidence="1">
    <location>
        <begin position="1"/>
        <end position="18"/>
    </location>
</feature>
<dbReference type="Proteomes" id="UP000294832">
    <property type="component" value="Unassembled WGS sequence"/>
</dbReference>
<name>A0A4R2F3E5_9GAMM</name>
<evidence type="ECO:0008006" key="4">
    <source>
        <dbReference type="Google" id="ProtNLM"/>
    </source>
</evidence>
<dbReference type="OrthoDB" id="6335119at2"/>
<accession>A0A4R2F3E5</accession>
<comment type="caution">
    <text evidence="2">The sequence shown here is derived from an EMBL/GenBank/DDBJ whole genome shotgun (WGS) entry which is preliminary data.</text>
</comment>
<evidence type="ECO:0000313" key="2">
    <source>
        <dbReference type="EMBL" id="TCN79507.1"/>
    </source>
</evidence>
<sequence length="181" mass="20655">MKYLLMVLLLLLSGCSSVPLSTLTHFATFDEQDFAELDPNQIRARLVVDDFVKLKDISLKAQINAANGVQQLEFPLTLISKEILPVRKSWIFTTQVRARYQYELSPQARQNFVKLQQALLKGHKYNCDVNVVFDEHTPPQPFKYTVKLMLDPDNGYITMIDNREMAVSKSGVTSGNSEMLR</sequence>
<gene>
    <name evidence="2" type="ORF">EDC91_13314</name>
</gene>
<proteinExistence type="predicted"/>
<dbReference type="AlphaFoldDB" id="A0A4R2F3E5"/>
<reference evidence="2 3" key="1">
    <citation type="submission" date="2019-03" db="EMBL/GenBank/DDBJ databases">
        <title>Freshwater and sediment microbial communities from various areas in North America, analyzing microbe dynamics in response to fracking.</title>
        <authorList>
            <person name="Lamendella R."/>
        </authorList>
    </citation>
    <scope>NUCLEOTIDE SEQUENCE [LARGE SCALE GENOMIC DNA]</scope>
    <source>
        <strain evidence="2 3">74A</strain>
    </source>
</reference>
<dbReference type="EMBL" id="SLWF01000033">
    <property type="protein sequence ID" value="TCN79507.1"/>
    <property type="molecule type" value="Genomic_DNA"/>
</dbReference>
<protein>
    <recommendedName>
        <fullName evidence="4">Lipoprotein</fullName>
    </recommendedName>
</protein>